<dbReference type="RefSeq" id="WP_394834942.1">
    <property type="nucleotide sequence ID" value="NZ_CP089929.1"/>
</dbReference>
<dbReference type="Pfam" id="PF12697">
    <property type="entry name" value="Abhydrolase_6"/>
    <property type="match status" value="1"/>
</dbReference>
<gene>
    <name evidence="2" type="ORF">LVJ94_51430</name>
</gene>
<dbReference type="InterPro" id="IPR029058">
    <property type="entry name" value="AB_hydrolase_fold"/>
</dbReference>
<proteinExistence type="predicted"/>
<dbReference type="InterPro" id="IPR000073">
    <property type="entry name" value="AB_hydrolase_1"/>
</dbReference>
<evidence type="ECO:0000313" key="3">
    <source>
        <dbReference type="Proteomes" id="UP001374803"/>
    </source>
</evidence>
<keyword evidence="2" id="KW-0378">Hydrolase</keyword>
<sequence length="276" mass="29881">MTEKFTLRSWLRHPRRAILMLPGPIVKASFYDLHTDGYAFQSDLARAGFFAFAIDYEGTGESTYPADGRSVTHAFLVDEARKVLDTVRLLRGVSRVDVHGQSIGGAVASELCADATRARTCVMSSMLYRTGSAFFNQVFLDPAFIAFLESQPNGYLAATPPFYSLNIVTRSPAPVANEILATQPGPYAVMSVLTPAYGLPWFDPTRAKVPGLIVQGTLDTIPAAEDPEDLRAAYGACGGGTAKLVWIAGAGHIPLIENAPFHTEYKTAVLHFLNAH</sequence>
<dbReference type="EMBL" id="CP089983">
    <property type="protein sequence ID" value="WXB05298.1"/>
    <property type="molecule type" value="Genomic_DNA"/>
</dbReference>
<protein>
    <submittedName>
        <fullName evidence="2">Alpha/beta fold hydrolase</fullName>
    </submittedName>
</protein>
<dbReference type="Gene3D" id="3.40.50.1820">
    <property type="entry name" value="alpha/beta hydrolase"/>
    <property type="match status" value="1"/>
</dbReference>
<dbReference type="SUPFAM" id="SSF53474">
    <property type="entry name" value="alpha/beta-Hydrolases"/>
    <property type="match status" value="1"/>
</dbReference>
<dbReference type="Proteomes" id="UP001374803">
    <property type="component" value="Chromosome"/>
</dbReference>
<organism evidence="2 3">
    <name type="scientific">Pendulispora rubella</name>
    <dbReference type="NCBI Taxonomy" id="2741070"/>
    <lineage>
        <taxon>Bacteria</taxon>
        <taxon>Pseudomonadati</taxon>
        <taxon>Myxococcota</taxon>
        <taxon>Myxococcia</taxon>
        <taxon>Myxococcales</taxon>
        <taxon>Sorangiineae</taxon>
        <taxon>Pendulisporaceae</taxon>
        <taxon>Pendulispora</taxon>
    </lineage>
</organism>
<evidence type="ECO:0000259" key="1">
    <source>
        <dbReference type="Pfam" id="PF12697"/>
    </source>
</evidence>
<feature type="domain" description="AB hydrolase-1" evidence="1">
    <location>
        <begin position="19"/>
        <end position="258"/>
    </location>
</feature>
<evidence type="ECO:0000313" key="2">
    <source>
        <dbReference type="EMBL" id="WXB05298.1"/>
    </source>
</evidence>
<reference evidence="2" key="1">
    <citation type="submission" date="2021-12" db="EMBL/GenBank/DDBJ databases">
        <title>Discovery of the Pendulisporaceae a myxobacterial family with distinct sporulation behavior and unique specialized metabolism.</title>
        <authorList>
            <person name="Garcia R."/>
            <person name="Popoff A."/>
            <person name="Bader C.D."/>
            <person name="Loehr J."/>
            <person name="Walesch S."/>
            <person name="Walt C."/>
            <person name="Boldt J."/>
            <person name="Bunk B."/>
            <person name="Haeckl F.J.F.P.J."/>
            <person name="Gunesch A.P."/>
            <person name="Birkelbach J."/>
            <person name="Nuebel U."/>
            <person name="Pietschmann T."/>
            <person name="Bach T."/>
            <person name="Mueller R."/>
        </authorList>
    </citation>
    <scope>NUCLEOTIDE SEQUENCE</scope>
    <source>
        <strain evidence="2">MSr11367</strain>
    </source>
</reference>
<keyword evidence="3" id="KW-1185">Reference proteome</keyword>
<accession>A0ABZ2L383</accession>
<dbReference type="GO" id="GO:0016787">
    <property type="term" value="F:hydrolase activity"/>
    <property type="evidence" value="ECO:0007669"/>
    <property type="project" value="UniProtKB-KW"/>
</dbReference>
<name>A0ABZ2L383_9BACT</name>